<evidence type="ECO:0000256" key="1">
    <source>
        <dbReference type="ARBA" id="ARBA00004417"/>
    </source>
</evidence>
<evidence type="ECO:0000313" key="11">
    <source>
        <dbReference type="EMBL" id="TFV77051.1"/>
    </source>
</evidence>
<dbReference type="Pfam" id="PF08352">
    <property type="entry name" value="oligo_HPY"/>
    <property type="match status" value="1"/>
</dbReference>
<dbReference type="NCBIfam" id="NF008453">
    <property type="entry name" value="PRK11308.1"/>
    <property type="match status" value="2"/>
</dbReference>
<gene>
    <name evidence="11" type="ORF">E4K64_10155</name>
</gene>
<dbReference type="SMART" id="SM00382">
    <property type="entry name" value="AAA"/>
    <property type="match status" value="2"/>
</dbReference>
<comment type="caution">
    <text evidence="11">The sequence shown here is derived from an EMBL/GenBank/DDBJ whole genome shotgun (WGS) entry which is preliminary data.</text>
</comment>
<dbReference type="InterPro" id="IPR050388">
    <property type="entry name" value="ABC_Ni/Peptide_Import"/>
</dbReference>
<dbReference type="SUPFAM" id="SSF52540">
    <property type="entry name" value="P-loop containing nucleoside triphosphate hydrolases"/>
    <property type="match status" value="2"/>
</dbReference>
<dbReference type="InterPro" id="IPR003439">
    <property type="entry name" value="ABC_transporter-like_ATP-bd"/>
</dbReference>
<dbReference type="PANTHER" id="PTHR43297">
    <property type="entry name" value="OLIGOPEPTIDE TRANSPORT ATP-BINDING PROTEIN APPD"/>
    <property type="match status" value="1"/>
</dbReference>
<dbReference type="AlphaFoldDB" id="A0A4Y9P9H8"/>
<dbReference type="NCBIfam" id="NF007739">
    <property type="entry name" value="PRK10419.1"/>
    <property type="match status" value="2"/>
</dbReference>
<keyword evidence="7" id="KW-0472">Membrane</keyword>
<dbReference type="FunFam" id="3.40.50.300:FF:001383">
    <property type="entry name" value="Peptide ABC transporter ATP-binding protein"/>
    <property type="match status" value="1"/>
</dbReference>
<keyword evidence="6 11" id="KW-0067">ATP-binding</keyword>
<evidence type="ECO:0000256" key="2">
    <source>
        <dbReference type="ARBA" id="ARBA00005417"/>
    </source>
</evidence>
<dbReference type="Proteomes" id="UP000297700">
    <property type="component" value="Unassembled WGS sequence"/>
</dbReference>
<dbReference type="Pfam" id="PF00005">
    <property type="entry name" value="ABC_tran"/>
    <property type="match status" value="2"/>
</dbReference>
<sequence>MTVQPLLDVQDLTVEFTTRRGIVKAVQQVNISVAKGETLAIVGESGSGKSVTSYAVMRILDRAGRIAEGSVMFSGIDVKAASEDQMRDLRGREVSMIFQNPRAALNPIRKVGDQIEDVLRTHVQQAQVADRGEKAIEALEQVKIARPRERYHAYPFELSGGMCQRVVIALALACNPQLLIADEPTTGLDVTTQKAVMDLIVELTRRRAMSTILITHDLGLAAAYCDRVVVMEKGRVVETAKAADIFANPQHPYTKKLMRATPRLGVSLRDLLPEEESASFASPRVRGEADTLGSAIAPRSVAGEGDSPSTVLAEGAPHPDAPSASEARRDPASGAREHSVACGESQPLLLVDKLVKEYPRQGATAVLGKLFGRKPPVEPDVFRAVDGISFSIGHGESVGLVGESGCGKSTTSMMVMRLLDQTSGLIQFDGEDISGIAPSAFARLPQRSRIQMVFQDPTDSLNPRFTAARAIADPIMQLGDVRGRDALRARCEELATMVGLPHNLLDRFPHQLSGGQKARVGIARAIALHPKLVILDEPTAALDVSVQAVVLNLLQDLKQRLGMSYLFVSHDLNVVRLLCDRVIVMRTGRIVEEGSSEQVLSDPQDDYTKELLTAIPHPPLPVH</sequence>
<dbReference type="CDD" id="cd03257">
    <property type="entry name" value="ABC_NikE_OppD_transporters"/>
    <property type="match status" value="2"/>
</dbReference>
<evidence type="ECO:0000256" key="4">
    <source>
        <dbReference type="ARBA" id="ARBA00022475"/>
    </source>
</evidence>
<accession>A0A4Y9P9H8</accession>
<dbReference type="GO" id="GO:0005886">
    <property type="term" value="C:plasma membrane"/>
    <property type="evidence" value="ECO:0007669"/>
    <property type="project" value="UniProtKB-SubCell"/>
</dbReference>
<evidence type="ECO:0000256" key="5">
    <source>
        <dbReference type="ARBA" id="ARBA00022741"/>
    </source>
</evidence>
<keyword evidence="4" id="KW-1003">Cell membrane</keyword>
<evidence type="ECO:0000313" key="12">
    <source>
        <dbReference type="Proteomes" id="UP000297700"/>
    </source>
</evidence>
<dbReference type="PANTHER" id="PTHR43297:SF2">
    <property type="entry name" value="DIPEPTIDE TRANSPORT ATP-BINDING PROTEIN DPPD"/>
    <property type="match status" value="1"/>
</dbReference>
<dbReference type="GO" id="GO:0015833">
    <property type="term" value="P:peptide transport"/>
    <property type="evidence" value="ECO:0007669"/>
    <property type="project" value="InterPro"/>
</dbReference>
<evidence type="ECO:0000259" key="10">
    <source>
        <dbReference type="PROSITE" id="PS50893"/>
    </source>
</evidence>
<dbReference type="GO" id="GO:0005524">
    <property type="term" value="F:ATP binding"/>
    <property type="evidence" value="ECO:0007669"/>
    <property type="project" value="UniProtKB-KW"/>
</dbReference>
<comment type="function">
    <text evidence="8">Involved in beta-(1--&gt;2)glucan export. Transmembrane domains (TMD) form a pore in the inner membrane and the ATP-binding domain (NBD) is responsible for energy generation.</text>
</comment>
<dbReference type="InterPro" id="IPR027417">
    <property type="entry name" value="P-loop_NTPase"/>
</dbReference>
<proteinExistence type="inferred from homology"/>
<dbReference type="GO" id="GO:0016887">
    <property type="term" value="F:ATP hydrolysis activity"/>
    <property type="evidence" value="ECO:0007669"/>
    <property type="project" value="InterPro"/>
</dbReference>
<evidence type="ECO:0000256" key="7">
    <source>
        <dbReference type="ARBA" id="ARBA00023136"/>
    </source>
</evidence>
<feature type="domain" description="ABC transporter" evidence="10">
    <location>
        <begin position="7"/>
        <end position="258"/>
    </location>
</feature>
<dbReference type="GO" id="GO:0055085">
    <property type="term" value="P:transmembrane transport"/>
    <property type="evidence" value="ECO:0007669"/>
    <property type="project" value="UniProtKB-ARBA"/>
</dbReference>
<dbReference type="EMBL" id="SPQS01000005">
    <property type="protein sequence ID" value="TFV77051.1"/>
    <property type="molecule type" value="Genomic_DNA"/>
</dbReference>
<dbReference type="Gene3D" id="3.40.50.300">
    <property type="entry name" value="P-loop containing nucleotide triphosphate hydrolases"/>
    <property type="match status" value="2"/>
</dbReference>
<dbReference type="PROSITE" id="PS00211">
    <property type="entry name" value="ABC_TRANSPORTER_1"/>
    <property type="match status" value="2"/>
</dbReference>
<evidence type="ECO:0000256" key="8">
    <source>
        <dbReference type="ARBA" id="ARBA00024722"/>
    </source>
</evidence>
<comment type="subcellular location">
    <subcellularLocation>
        <location evidence="1">Cell inner membrane</location>
        <topology evidence="1">Peripheral membrane protein</topology>
    </subcellularLocation>
</comment>
<feature type="domain" description="ABC transporter" evidence="10">
    <location>
        <begin position="349"/>
        <end position="612"/>
    </location>
</feature>
<reference evidence="11 12" key="1">
    <citation type="submission" date="2019-03" db="EMBL/GenBank/DDBJ databases">
        <title>Bradyrhizobium strains diversity.</title>
        <authorList>
            <person name="Urquiaga M.C.O."/>
            <person name="Hungria M."/>
            <person name="Delamuta J.R.M."/>
            <person name="Klepa M.S."/>
        </authorList>
    </citation>
    <scope>NUCLEOTIDE SEQUENCE [LARGE SCALE GENOMIC DNA]</scope>
    <source>
        <strain evidence="11 12">CNPSo 3426</strain>
    </source>
</reference>
<keyword evidence="5" id="KW-0547">Nucleotide-binding</keyword>
<dbReference type="PROSITE" id="PS50893">
    <property type="entry name" value="ABC_TRANSPORTER_2"/>
    <property type="match status" value="2"/>
</dbReference>
<evidence type="ECO:0000256" key="6">
    <source>
        <dbReference type="ARBA" id="ARBA00022840"/>
    </source>
</evidence>
<protein>
    <submittedName>
        <fullName evidence="11">ABC transporter ATP-binding protein</fullName>
    </submittedName>
</protein>
<evidence type="ECO:0000256" key="9">
    <source>
        <dbReference type="SAM" id="MobiDB-lite"/>
    </source>
</evidence>
<name>A0A4Y9P9H8_9BRAD</name>
<organism evidence="11 12">
    <name type="scientific">Bradyrhizobium frederickii</name>
    <dbReference type="NCBI Taxonomy" id="2560054"/>
    <lineage>
        <taxon>Bacteria</taxon>
        <taxon>Pseudomonadati</taxon>
        <taxon>Pseudomonadota</taxon>
        <taxon>Alphaproteobacteria</taxon>
        <taxon>Hyphomicrobiales</taxon>
        <taxon>Nitrobacteraceae</taxon>
        <taxon>Bradyrhizobium</taxon>
    </lineage>
</organism>
<keyword evidence="3" id="KW-0813">Transport</keyword>
<feature type="compositionally biased region" description="Basic and acidic residues" evidence="9">
    <location>
        <begin position="326"/>
        <end position="339"/>
    </location>
</feature>
<feature type="region of interest" description="Disordered" evidence="9">
    <location>
        <begin position="296"/>
        <end position="341"/>
    </location>
</feature>
<evidence type="ECO:0000256" key="3">
    <source>
        <dbReference type="ARBA" id="ARBA00022448"/>
    </source>
</evidence>
<dbReference type="InterPro" id="IPR017871">
    <property type="entry name" value="ABC_transporter-like_CS"/>
</dbReference>
<dbReference type="InterPro" id="IPR003593">
    <property type="entry name" value="AAA+_ATPase"/>
</dbReference>
<dbReference type="RefSeq" id="WP_135163389.1">
    <property type="nucleotide sequence ID" value="NZ_SPQS01000005.1"/>
</dbReference>
<comment type="similarity">
    <text evidence="2">Belongs to the ABC transporter superfamily.</text>
</comment>
<dbReference type="InterPro" id="IPR013563">
    <property type="entry name" value="Oligopep_ABC_C"/>
</dbReference>
<dbReference type="FunFam" id="3.40.50.300:FF:000016">
    <property type="entry name" value="Oligopeptide ABC transporter ATP-binding component"/>
    <property type="match status" value="1"/>
</dbReference>